<feature type="domain" description="HTH cro/C1-type" evidence="1">
    <location>
        <begin position="22"/>
        <end position="64"/>
    </location>
</feature>
<proteinExistence type="predicted"/>
<dbReference type="Gene3D" id="1.10.260.40">
    <property type="entry name" value="lambda repressor-like DNA-binding domains"/>
    <property type="match status" value="1"/>
</dbReference>
<dbReference type="Proteomes" id="UP000886602">
    <property type="component" value="Unassembled WGS sequence"/>
</dbReference>
<dbReference type="GO" id="GO:0003677">
    <property type="term" value="F:DNA binding"/>
    <property type="evidence" value="ECO:0007669"/>
    <property type="project" value="InterPro"/>
</dbReference>
<evidence type="ECO:0000259" key="1">
    <source>
        <dbReference type="PROSITE" id="PS50943"/>
    </source>
</evidence>
<dbReference type="AlphaFoldDB" id="A0A9D7F6K9"/>
<accession>A0A9D7F6K9</accession>
<name>A0A9D7F6K9_9RHOO</name>
<dbReference type="SMART" id="SM00530">
    <property type="entry name" value="HTH_XRE"/>
    <property type="match status" value="1"/>
</dbReference>
<gene>
    <name evidence="2" type="ORF">IPJ48_08230</name>
</gene>
<dbReference type="PROSITE" id="PS50943">
    <property type="entry name" value="HTH_CROC1"/>
    <property type="match status" value="1"/>
</dbReference>
<dbReference type="CDD" id="cd00093">
    <property type="entry name" value="HTH_XRE"/>
    <property type="match status" value="1"/>
</dbReference>
<protein>
    <submittedName>
        <fullName evidence="2">Helix-turn-helix transcriptional regulator</fullName>
    </submittedName>
</protein>
<evidence type="ECO:0000313" key="3">
    <source>
        <dbReference type="Proteomes" id="UP000886602"/>
    </source>
</evidence>
<dbReference type="SUPFAM" id="SSF47413">
    <property type="entry name" value="lambda repressor-like DNA-binding domains"/>
    <property type="match status" value="1"/>
</dbReference>
<organism evidence="2 3">
    <name type="scientific">Candidatus Propionivibrio dominans</name>
    <dbReference type="NCBI Taxonomy" id="2954373"/>
    <lineage>
        <taxon>Bacteria</taxon>
        <taxon>Pseudomonadati</taxon>
        <taxon>Pseudomonadota</taxon>
        <taxon>Betaproteobacteria</taxon>
        <taxon>Rhodocyclales</taxon>
        <taxon>Rhodocyclaceae</taxon>
        <taxon>Propionivibrio</taxon>
    </lineage>
</organism>
<dbReference type="EMBL" id="JADJNC010000011">
    <property type="protein sequence ID" value="MBK7423070.1"/>
    <property type="molecule type" value="Genomic_DNA"/>
</dbReference>
<comment type="caution">
    <text evidence="2">The sequence shown here is derived from an EMBL/GenBank/DDBJ whole genome shotgun (WGS) entry which is preliminary data.</text>
</comment>
<dbReference type="InterPro" id="IPR001387">
    <property type="entry name" value="Cro/C1-type_HTH"/>
</dbReference>
<dbReference type="InterPro" id="IPR010982">
    <property type="entry name" value="Lambda_DNA-bd_dom_sf"/>
</dbReference>
<evidence type="ECO:0000313" key="2">
    <source>
        <dbReference type="EMBL" id="MBK7423070.1"/>
    </source>
</evidence>
<sequence>MLKEEMIRLIVRGQSRLGIGKSALARKSGVSREMLYRFERGKSDFSVDKLIAVAGALGLRVEIVEDIGLLPTDYREQKTLKQMRFLAHHPEEAAHGFCTEIKIGRRSIPDIAGDGW</sequence>
<dbReference type="Pfam" id="PF01381">
    <property type="entry name" value="HTH_3"/>
    <property type="match status" value="1"/>
</dbReference>
<reference evidence="2" key="1">
    <citation type="submission" date="2020-10" db="EMBL/GenBank/DDBJ databases">
        <title>Connecting structure to function with the recovery of over 1000 high-quality activated sludge metagenome-assembled genomes encoding full-length rRNA genes using long-read sequencing.</title>
        <authorList>
            <person name="Singleton C.M."/>
            <person name="Petriglieri F."/>
            <person name="Kristensen J.M."/>
            <person name="Kirkegaard R.H."/>
            <person name="Michaelsen T.Y."/>
            <person name="Andersen M.H."/>
            <person name="Karst S.M."/>
            <person name="Dueholm M.S."/>
            <person name="Nielsen P.H."/>
            <person name="Albertsen M."/>
        </authorList>
    </citation>
    <scope>NUCLEOTIDE SEQUENCE</scope>
    <source>
        <strain evidence="2">EsbW_18-Q3-R4-48_MAXAC.044</strain>
    </source>
</reference>